<evidence type="ECO:0008006" key="5">
    <source>
        <dbReference type="Google" id="ProtNLM"/>
    </source>
</evidence>
<evidence type="ECO:0000313" key="4">
    <source>
        <dbReference type="Proteomes" id="UP001500929"/>
    </source>
</evidence>
<dbReference type="Pfam" id="PF11298">
    <property type="entry name" value="DUF3099"/>
    <property type="match status" value="1"/>
</dbReference>
<feature type="transmembrane region" description="Helical" evidence="2">
    <location>
        <begin position="26"/>
        <end position="43"/>
    </location>
</feature>
<feature type="transmembrane region" description="Helical" evidence="2">
    <location>
        <begin position="49"/>
        <end position="69"/>
    </location>
</feature>
<comment type="caution">
    <text evidence="3">The sequence shown here is derived from an EMBL/GenBank/DDBJ whole genome shotgun (WGS) entry which is preliminary data.</text>
</comment>
<feature type="compositionally biased region" description="Polar residues" evidence="1">
    <location>
        <begin position="1"/>
        <end position="11"/>
    </location>
</feature>
<dbReference type="RefSeq" id="WP_259480745.1">
    <property type="nucleotide sequence ID" value="NZ_BAAAQY010000012.1"/>
</dbReference>
<dbReference type="Proteomes" id="UP001500929">
    <property type="component" value="Unassembled WGS sequence"/>
</dbReference>
<sequence>MKQRHPSVTSLPPSPDDERRGRMTKYLVMMSIRVVCLVLILFVREWWAVVLLAAGAVLIPYFAVVVANVGSSWVSKAERPGAIEVFRRPDTPGGPSAQGPDERAFPDAQGASSGEGRTS</sequence>
<keyword evidence="2" id="KW-0812">Transmembrane</keyword>
<keyword evidence="4" id="KW-1185">Reference proteome</keyword>
<dbReference type="EMBL" id="BAAAQY010000012">
    <property type="protein sequence ID" value="GAA2245978.1"/>
    <property type="molecule type" value="Genomic_DNA"/>
</dbReference>
<feature type="compositionally biased region" description="Polar residues" evidence="1">
    <location>
        <begin position="110"/>
        <end position="119"/>
    </location>
</feature>
<keyword evidence="2" id="KW-0472">Membrane</keyword>
<feature type="region of interest" description="Disordered" evidence="1">
    <location>
        <begin position="1"/>
        <end position="20"/>
    </location>
</feature>
<feature type="region of interest" description="Disordered" evidence="1">
    <location>
        <begin position="84"/>
        <end position="119"/>
    </location>
</feature>
<evidence type="ECO:0000256" key="2">
    <source>
        <dbReference type="SAM" id="Phobius"/>
    </source>
</evidence>
<gene>
    <name evidence="3" type="ORF">GCM10009851_34190</name>
</gene>
<evidence type="ECO:0000313" key="3">
    <source>
        <dbReference type="EMBL" id="GAA2245978.1"/>
    </source>
</evidence>
<evidence type="ECO:0000256" key="1">
    <source>
        <dbReference type="SAM" id="MobiDB-lite"/>
    </source>
</evidence>
<name>A0ABN3E0L5_9MICO</name>
<accession>A0ABN3E0L5</accession>
<proteinExistence type="predicted"/>
<reference evidence="3 4" key="1">
    <citation type="journal article" date="2019" name="Int. J. Syst. Evol. Microbiol.">
        <title>The Global Catalogue of Microorganisms (GCM) 10K type strain sequencing project: providing services to taxonomists for standard genome sequencing and annotation.</title>
        <authorList>
            <consortium name="The Broad Institute Genomics Platform"/>
            <consortium name="The Broad Institute Genome Sequencing Center for Infectious Disease"/>
            <person name="Wu L."/>
            <person name="Ma J."/>
        </authorList>
    </citation>
    <scope>NUCLEOTIDE SEQUENCE [LARGE SCALE GENOMIC DNA]</scope>
    <source>
        <strain evidence="3 4">JCM 16117</strain>
    </source>
</reference>
<keyword evidence="2" id="KW-1133">Transmembrane helix</keyword>
<protein>
    <recommendedName>
        <fullName evidence="5">DUF3099 domain-containing protein</fullName>
    </recommendedName>
</protein>
<organism evidence="3 4">
    <name type="scientific">Herbiconiux moechotypicola</name>
    <dbReference type="NCBI Taxonomy" id="637393"/>
    <lineage>
        <taxon>Bacteria</taxon>
        <taxon>Bacillati</taxon>
        <taxon>Actinomycetota</taxon>
        <taxon>Actinomycetes</taxon>
        <taxon>Micrococcales</taxon>
        <taxon>Microbacteriaceae</taxon>
        <taxon>Herbiconiux</taxon>
    </lineage>
</organism>
<dbReference type="InterPro" id="IPR021449">
    <property type="entry name" value="DUF3099"/>
</dbReference>